<reference evidence="2 6" key="2">
    <citation type="submission" date="2017-09" db="EMBL/GenBank/DDBJ databases">
        <title>Extensive intraspecific genome diversity in a model arbuscular mycorrhizal fungus.</title>
        <authorList>
            <person name="Chen E.C."/>
            <person name="Morin E."/>
            <person name="Beaudet D."/>
            <person name="Noel J."/>
            <person name="Ndikumana S."/>
            <person name="Charron P."/>
            <person name="St-Onge C."/>
            <person name="Giorgi J."/>
            <person name="Grigoriev I.V."/>
            <person name="Roux C."/>
            <person name="Martin F.M."/>
            <person name="Corradi N."/>
        </authorList>
    </citation>
    <scope>NUCLEOTIDE SEQUENCE [LARGE SCALE GENOMIC DNA]</scope>
    <source>
        <strain evidence="2 6">A5</strain>
    </source>
</reference>
<dbReference type="Proteomes" id="UP000232722">
    <property type="component" value="Unassembled WGS sequence"/>
</dbReference>
<dbReference type="VEuPathDB" id="FungiDB:RhiirFUN_024500"/>
<organism evidence="2 6">
    <name type="scientific">Rhizophagus irregularis</name>
    <dbReference type="NCBI Taxonomy" id="588596"/>
    <lineage>
        <taxon>Eukaryota</taxon>
        <taxon>Fungi</taxon>
        <taxon>Fungi incertae sedis</taxon>
        <taxon>Mucoromycota</taxon>
        <taxon>Glomeromycotina</taxon>
        <taxon>Glomeromycetes</taxon>
        <taxon>Glomerales</taxon>
        <taxon>Glomeraceae</taxon>
        <taxon>Rhizophagus</taxon>
    </lineage>
</organism>
<gene>
    <name evidence="3" type="ORF">RhiirA1_528204</name>
    <name evidence="2" type="ORF">RhiirA5_411948</name>
    <name evidence="4" type="ORF">RhiirC2_778976</name>
</gene>
<sequence length="114" mass="13578">MELSEIENSPDEVSMRPLERQRLLQKPRESQTEEDVVEYINEARVDIFNKKENIIPTKFIPHFNEIPTREEFEEYEANNKKMATRLASEDNTKRVELDKPEGRPKKFRVTDKKA</sequence>
<reference evidence="5 7" key="3">
    <citation type="submission" date="2017-10" db="EMBL/GenBank/DDBJ databases">
        <title>Extensive intraspecific genome diversity in a model arbuscular mycorrhizal fungus.</title>
        <authorList>
            <person name="Chen E.C.H."/>
            <person name="Morin E."/>
            <person name="Baudet D."/>
            <person name="Noel J."/>
            <person name="Ndikumana S."/>
            <person name="Charron P."/>
            <person name="St-Onge C."/>
            <person name="Giorgi J."/>
            <person name="Grigoriev I.V."/>
            <person name="Roux C."/>
            <person name="Martin F.M."/>
            <person name="Corradi N."/>
        </authorList>
    </citation>
    <scope>NUCLEOTIDE SEQUENCE [LARGE SCALE GENOMIC DNA]</scope>
    <source>
        <strain evidence="3 5">A1</strain>
        <strain evidence="4 7">C2</strain>
    </source>
</reference>
<dbReference type="EMBL" id="LLXH01000008">
    <property type="protein sequence ID" value="PKC76122.1"/>
    <property type="molecule type" value="Genomic_DNA"/>
</dbReference>
<protein>
    <submittedName>
        <fullName evidence="2">Uncharacterized protein</fullName>
    </submittedName>
</protein>
<reference evidence="6 7" key="1">
    <citation type="submission" date="2016-04" db="EMBL/GenBank/DDBJ databases">
        <title>Genome analyses suggest a sexual origin of heterokaryosis in a supposedly ancient asexual fungus.</title>
        <authorList>
            <person name="Ropars J."/>
            <person name="Sedzielewska K."/>
            <person name="Noel J."/>
            <person name="Charron P."/>
            <person name="Farinelli L."/>
            <person name="Marton T."/>
            <person name="Kruger M."/>
            <person name="Pelin A."/>
            <person name="Brachmann A."/>
            <person name="Corradi N."/>
        </authorList>
    </citation>
    <scope>NUCLEOTIDE SEQUENCE [LARGE SCALE GENOMIC DNA]</scope>
    <source>
        <strain evidence="2 6">A5</strain>
        <strain evidence="4 7">C2</strain>
    </source>
</reference>
<evidence type="ECO:0000313" key="4">
    <source>
        <dbReference type="EMBL" id="PKK70998.1"/>
    </source>
</evidence>
<feature type="region of interest" description="Disordered" evidence="1">
    <location>
        <begin position="83"/>
        <end position="114"/>
    </location>
</feature>
<dbReference type="EMBL" id="LLXJ01000256">
    <property type="protein sequence ID" value="PKC12327.1"/>
    <property type="molecule type" value="Genomic_DNA"/>
</dbReference>
<evidence type="ECO:0000313" key="5">
    <source>
        <dbReference type="Proteomes" id="UP000232688"/>
    </source>
</evidence>
<accession>A0A2I1EAM9</accession>
<dbReference type="OrthoDB" id="2330516at2759"/>
<dbReference type="VEuPathDB" id="FungiDB:FUN_006814"/>
<reference evidence="3 5" key="4">
    <citation type="submission" date="2017-10" db="EMBL/GenBank/DDBJ databases">
        <title>Genome analyses suggest a sexual origin of heterokaryosis in a supposedly ancient asexual fungus.</title>
        <authorList>
            <person name="Corradi N."/>
            <person name="Sedzielewska K."/>
            <person name="Noel J."/>
            <person name="Charron P."/>
            <person name="Farinelli L."/>
            <person name="Marton T."/>
            <person name="Kruger M."/>
            <person name="Pelin A."/>
            <person name="Brachmann A."/>
            <person name="Corradi N."/>
        </authorList>
    </citation>
    <scope>NUCLEOTIDE SEQUENCE [LARGE SCALE GENOMIC DNA]</scope>
    <source>
        <strain evidence="3 5">A1</strain>
    </source>
</reference>
<comment type="caution">
    <text evidence="2">The sequence shown here is derived from an EMBL/GenBank/DDBJ whole genome shotgun (WGS) entry which is preliminary data.</text>
</comment>
<evidence type="ECO:0000313" key="6">
    <source>
        <dbReference type="Proteomes" id="UP000232722"/>
    </source>
</evidence>
<dbReference type="VEuPathDB" id="FungiDB:RhiirA1_528204"/>
<dbReference type="EMBL" id="LLXL01000558">
    <property type="protein sequence ID" value="PKK70998.1"/>
    <property type="molecule type" value="Genomic_DNA"/>
</dbReference>
<dbReference type="Proteomes" id="UP000233469">
    <property type="component" value="Unassembled WGS sequence"/>
</dbReference>
<feature type="compositionally biased region" description="Basic and acidic residues" evidence="1">
    <location>
        <begin position="13"/>
        <end position="31"/>
    </location>
</feature>
<evidence type="ECO:0000256" key="1">
    <source>
        <dbReference type="SAM" id="MobiDB-lite"/>
    </source>
</evidence>
<dbReference type="Proteomes" id="UP000232688">
    <property type="component" value="Unassembled WGS sequence"/>
</dbReference>
<feature type="region of interest" description="Disordered" evidence="1">
    <location>
        <begin position="1"/>
        <end position="34"/>
    </location>
</feature>
<dbReference type="AlphaFoldDB" id="A0A2I1EAM9"/>
<feature type="compositionally biased region" description="Basic and acidic residues" evidence="1">
    <location>
        <begin position="87"/>
        <end position="114"/>
    </location>
</feature>
<evidence type="ECO:0000313" key="7">
    <source>
        <dbReference type="Proteomes" id="UP000233469"/>
    </source>
</evidence>
<evidence type="ECO:0000313" key="2">
    <source>
        <dbReference type="EMBL" id="PKC12327.1"/>
    </source>
</evidence>
<evidence type="ECO:0000313" key="3">
    <source>
        <dbReference type="EMBL" id="PKC76122.1"/>
    </source>
</evidence>
<proteinExistence type="predicted"/>
<name>A0A2I1EAM9_9GLOM</name>
<feature type="compositionally biased region" description="Acidic residues" evidence="1">
    <location>
        <begin position="1"/>
        <end position="10"/>
    </location>
</feature>